<reference evidence="5" key="1">
    <citation type="submission" date="2023-07" db="EMBL/GenBank/DDBJ databases">
        <title>Chromosome-level genome assembly of Artemia franciscana.</title>
        <authorList>
            <person name="Jo E."/>
        </authorList>
    </citation>
    <scope>NUCLEOTIDE SEQUENCE</scope>
    <source>
        <tissue evidence="5">Whole body</tissue>
    </source>
</reference>
<dbReference type="Gene3D" id="1.10.238.10">
    <property type="entry name" value="EF-hand"/>
    <property type="match status" value="1"/>
</dbReference>
<dbReference type="InterPro" id="IPR029052">
    <property type="entry name" value="Metallo-depent_PP-like"/>
</dbReference>
<feature type="domain" description="EF-hand" evidence="4">
    <location>
        <begin position="374"/>
        <end position="409"/>
    </location>
</feature>
<dbReference type="Gene3D" id="3.60.21.10">
    <property type="match status" value="1"/>
</dbReference>
<keyword evidence="6" id="KW-1185">Reference proteome</keyword>
<dbReference type="GO" id="GO:0097720">
    <property type="term" value="P:calcineurin-mediated signaling"/>
    <property type="evidence" value="ECO:0007669"/>
    <property type="project" value="InterPro"/>
</dbReference>
<evidence type="ECO:0000256" key="1">
    <source>
        <dbReference type="ARBA" id="ARBA00008294"/>
    </source>
</evidence>
<dbReference type="InterPro" id="IPR004843">
    <property type="entry name" value="Calcineurin-like_PHP"/>
</dbReference>
<dbReference type="EC" id="3.1.3.16" evidence="3"/>
<dbReference type="InterPro" id="IPR002048">
    <property type="entry name" value="EF_hand_dom"/>
</dbReference>
<dbReference type="SMART" id="SM00156">
    <property type="entry name" value="PP2Ac"/>
    <property type="match status" value="1"/>
</dbReference>
<keyword evidence="2" id="KW-0106">Calcium</keyword>
<gene>
    <name evidence="5" type="ORF">QYM36_003886</name>
</gene>
<dbReference type="PROSITE" id="PS00125">
    <property type="entry name" value="SER_THR_PHOSPHATASE"/>
    <property type="match status" value="1"/>
</dbReference>
<dbReference type="InterPro" id="IPR006186">
    <property type="entry name" value="Ser/Thr-sp_prot-phosphatase"/>
</dbReference>
<dbReference type="PANTHER" id="PTHR45673">
    <property type="entry name" value="SERINE/THREONINE-PROTEIN PHOSPHATASE 2B CATALYTIC SUBUNIT 1-RELATED"/>
    <property type="match status" value="1"/>
</dbReference>
<evidence type="ECO:0000256" key="3">
    <source>
        <dbReference type="RuleBase" id="RU004273"/>
    </source>
</evidence>
<evidence type="ECO:0000313" key="5">
    <source>
        <dbReference type="EMBL" id="KAK2721718.1"/>
    </source>
</evidence>
<dbReference type="GO" id="GO:0005509">
    <property type="term" value="F:calcium ion binding"/>
    <property type="evidence" value="ECO:0007669"/>
    <property type="project" value="InterPro"/>
</dbReference>
<evidence type="ECO:0000256" key="2">
    <source>
        <dbReference type="ARBA" id="ARBA00022837"/>
    </source>
</evidence>
<organism evidence="5 6">
    <name type="scientific">Artemia franciscana</name>
    <name type="common">Brine shrimp</name>
    <name type="synonym">Artemia sanfranciscana</name>
    <dbReference type="NCBI Taxonomy" id="6661"/>
    <lineage>
        <taxon>Eukaryota</taxon>
        <taxon>Metazoa</taxon>
        <taxon>Ecdysozoa</taxon>
        <taxon>Arthropoda</taxon>
        <taxon>Crustacea</taxon>
        <taxon>Branchiopoda</taxon>
        <taxon>Anostraca</taxon>
        <taxon>Artemiidae</taxon>
        <taxon>Artemia</taxon>
    </lineage>
</organism>
<dbReference type="AlphaFoldDB" id="A0AA88I2J7"/>
<dbReference type="PROSITE" id="PS00018">
    <property type="entry name" value="EF_HAND_1"/>
    <property type="match status" value="1"/>
</dbReference>
<dbReference type="SMART" id="SM00054">
    <property type="entry name" value="EFh"/>
    <property type="match status" value="3"/>
</dbReference>
<evidence type="ECO:0000313" key="6">
    <source>
        <dbReference type="Proteomes" id="UP001187531"/>
    </source>
</evidence>
<dbReference type="InterPro" id="IPR043360">
    <property type="entry name" value="PP2B"/>
</dbReference>
<protein>
    <recommendedName>
        <fullName evidence="3">Serine/threonine-protein phosphatase</fullName>
        <ecNumber evidence="3">3.1.3.16</ecNumber>
    </recommendedName>
</protein>
<accession>A0AA88I2J7</accession>
<comment type="caution">
    <text evidence="5">The sequence shown here is derived from an EMBL/GenBank/DDBJ whole genome shotgun (WGS) entry which is preliminary data.</text>
</comment>
<sequence>MEYDEVFLRNLEEMFTEFCLPEDEDLIHLVDDAIKILEKEPNVIYVNATNVTLFGDIHGQYDHQKNMYRKEFKEGSNADHVMIQLGDCMDRGPQNLESFLYSLAWKLVHPKQFYFVRGNHESGSMTRKYGAQKEIMMKYSRNIYNLIIKCCTYLPVAAVVNDKYWCVHGGIPYFEEGYPPYTWDLNTDNRLCEPRRMSVALQNILWADPVDNFEEKHEDLFENSQRGDNIYYFTALAAHHFLEKNGLQEIIRGHEFYHEGYRIFHDHLGQILVRSIFSSPNYCGREKNPGSVLQIRGKAPLKIVLYPPFGGGPELPPSVTLWEFILPVVLSTYFEFGARFLKHRHKLPELFQTLDKDRNGKLDGCEIMHLLNLDDEGMVKRMIYIHDNDDDDAISMEELQQMCSNFCKKRVSIIFKFIDEDLDHKITVDDLVSCVKRISKFMQLPLNWLKEENCPALEALALRTIHVLTNKNYVDYEDFGKVFSVLGYTKD</sequence>
<comment type="catalytic activity">
    <reaction evidence="3">
        <text>O-phospho-L-threonyl-[protein] + H2O = L-threonyl-[protein] + phosphate</text>
        <dbReference type="Rhea" id="RHEA:47004"/>
        <dbReference type="Rhea" id="RHEA-COMP:11060"/>
        <dbReference type="Rhea" id="RHEA-COMP:11605"/>
        <dbReference type="ChEBI" id="CHEBI:15377"/>
        <dbReference type="ChEBI" id="CHEBI:30013"/>
        <dbReference type="ChEBI" id="CHEBI:43474"/>
        <dbReference type="ChEBI" id="CHEBI:61977"/>
        <dbReference type="EC" id="3.1.3.16"/>
    </reaction>
</comment>
<dbReference type="SUPFAM" id="SSF56300">
    <property type="entry name" value="Metallo-dependent phosphatases"/>
    <property type="match status" value="1"/>
</dbReference>
<dbReference type="SUPFAM" id="SSF47473">
    <property type="entry name" value="EF-hand"/>
    <property type="match status" value="1"/>
</dbReference>
<dbReference type="EMBL" id="JAVRJZ010000006">
    <property type="protein sequence ID" value="KAK2721718.1"/>
    <property type="molecule type" value="Genomic_DNA"/>
</dbReference>
<dbReference type="GO" id="GO:0033192">
    <property type="term" value="F:calmodulin-dependent protein phosphatase activity"/>
    <property type="evidence" value="ECO:0007669"/>
    <property type="project" value="InterPro"/>
</dbReference>
<dbReference type="Pfam" id="PF00149">
    <property type="entry name" value="Metallophos"/>
    <property type="match status" value="1"/>
</dbReference>
<dbReference type="InterPro" id="IPR018247">
    <property type="entry name" value="EF_Hand_1_Ca_BS"/>
</dbReference>
<dbReference type="Proteomes" id="UP001187531">
    <property type="component" value="Unassembled WGS sequence"/>
</dbReference>
<keyword evidence="3" id="KW-0378">Hydrolase</keyword>
<dbReference type="PRINTS" id="PR00114">
    <property type="entry name" value="STPHPHTASE"/>
</dbReference>
<evidence type="ECO:0000259" key="4">
    <source>
        <dbReference type="PROSITE" id="PS50222"/>
    </source>
</evidence>
<proteinExistence type="inferred from homology"/>
<dbReference type="PROSITE" id="PS50222">
    <property type="entry name" value="EF_HAND_2"/>
    <property type="match status" value="1"/>
</dbReference>
<comment type="similarity">
    <text evidence="1 3">Belongs to the PPP phosphatase family.</text>
</comment>
<name>A0AA88I2J7_ARTSF</name>
<dbReference type="InterPro" id="IPR011992">
    <property type="entry name" value="EF-hand-dom_pair"/>
</dbReference>